<keyword evidence="4" id="KW-1003">Cell membrane</keyword>
<dbReference type="AlphaFoldDB" id="A0A2H1KG41"/>
<keyword evidence="5 8" id="KW-0812">Transmembrane</keyword>
<evidence type="ECO:0000256" key="1">
    <source>
        <dbReference type="ARBA" id="ARBA00004651"/>
    </source>
</evidence>
<dbReference type="EMBL" id="FXZI01000010">
    <property type="protein sequence ID" value="SMX98757.1"/>
    <property type="molecule type" value="Genomic_DNA"/>
</dbReference>
<dbReference type="EMBL" id="FXYZ01000006">
    <property type="protein sequence ID" value="SMX81468.1"/>
    <property type="molecule type" value="Genomic_DNA"/>
</dbReference>
<comment type="subcellular location">
    <subcellularLocation>
        <location evidence="1">Cell membrane</location>
        <topology evidence="1">Multi-pass membrane protein</topology>
    </subcellularLocation>
</comment>
<dbReference type="PANTHER" id="PTHR30472">
    <property type="entry name" value="FERRIC ENTEROBACTIN TRANSPORT SYSTEM PERMEASE PROTEIN"/>
    <property type="match status" value="1"/>
</dbReference>
<dbReference type="PANTHER" id="PTHR30472:SF70">
    <property type="entry name" value="MOLYBDATE IMPORT SYSTEM PERMEASE PROTEIN MOLB"/>
    <property type="match status" value="1"/>
</dbReference>
<dbReference type="GO" id="GO:0005886">
    <property type="term" value="C:plasma membrane"/>
    <property type="evidence" value="ECO:0007669"/>
    <property type="project" value="UniProtKB-SubCell"/>
</dbReference>
<dbReference type="GO" id="GO:0022857">
    <property type="term" value="F:transmembrane transporter activity"/>
    <property type="evidence" value="ECO:0007669"/>
    <property type="project" value="InterPro"/>
</dbReference>
<feature type="transmembrane region" description="Helical" evidence="8">
    <location>
        <begin position="194"/>
        <end position="222"/>
    </location>
</feature>
<dbReference type="EMBL" id="NRGX01000001">
    <property type="protein sequence ID" value="PCC17382.1"/>
    <property type="molecule type" value="Genomic_DNA"/>
</dbReference>
<reference evidence="13 14" key="2">
    <citation type="submission" date="2017-03" db="EMBL/GenBank/DDBJ databases">
        <authorList>
            <person name="Afonso C.L."/>
            <person name="Miller P.J."/>
            <person name="Scott M.A."/>
            <person name="Spackman E."/>
            <person name="Goraichik I."/>
            <person name="Dimitrov K.M."/>
            <person name="Suarez D.L."/>
            <person name="Swayne D.E."/>
        </authorList>
    </citation>
    <scope>NUCLEOTIDE SEQUENCE [LARGE SCALE GENOMIC DNA]</scope>
    <source>
        <strain evidence="10">6</strain>
        <strain evidence="14">6(3)</strain>
        <strain evidence="11">8</strain>
        <strain evidence="13">8(6)</strain>
    </source>
</reference>
<feature type="transmembrane region" description="Helical" evidence="8">
    <location>
        <begin position="73"/>
        <end position="93"/>
    </location>
</feature>
<evidence type="ECO:0000313" key="11">
    <source>
        <dbReference type="EMBL" id="SMX98757.1"/>
    </source>
</evidence>
<proteinExistence type="inferred from homology"/>
<feature type="transmembrane region" description="Helical" evidence="8">
    <location>
        <begin position="113"/>
        <end position="141"/>
    </location>
</feature>
<evidence type="ECO:0000256" key="7">
    <source>
        <dbReference type="ARBA" id="ARBA00023136"/>
    </source>
</evidence>
<reference evidence="9 12" key="1">
    <citation type="journal article" date="2017" name="Elife">
        <title>Extensive horizontal gene transfer in cheese-associated bacteria.</title>
        <authorList>
            <person name="Bonham K.S."/>
            <person name="Wolfe B.E."/>
            <person name="Dutton R.J."/>
        </authorList>
    </citation>
    <scope>NUCLEOTIDE SEQUENCE [LARGE SCALE GENOMIC DNA]</scope>
    <source>
        <strain evidence="9 12">JB5</strain>
    </source>
</reference>
<accession>A0A2H1KG41</accession>
<evidence type="ECO:0000256" key="2">
    <source>
        <dbReference type="ARBA" id="ARBA00007935"/>
    </source>
</evidence>
<sequence length="342" mass="35492">MTALALRDGRLRGWFMLALVIVLCVVFVVSLMLGRYSLNSTDLIQALSSRLGGDPVAARIDAVVYGLRIPRTVLAIFVGSGLALAGAAFQSLFSNPLATPDTLGVTAGASVGAVLAMLLGLPLVGMQLVSLLFGMVAVLVTIMIARHRGRSDIVMLILAGVVVAAIANAVLSLLKLTADPNDELPQITYWLMGSLAGANMTATLIGAPLIVLGSVTIIALRWRLNVLALGEDEAKASGTNVRAIRAAIIVSATLITASCISMCGQVGWIGLIIPHIARMITGSNNSVTVPVCAVLGAIFLVLIDTIARTLLAAEIPISVVTAIVGAPIFIVLLRQTGGRWSS</sequence>
<dbReference type="RefSeq" id="WP_096157381.1">
    <property type="nucleotide sequence ID" value="NZ_CP025331.1"/>
</dbReference>
<evidence type="ECO:0000256" key="6">
    <source>
        <dbReference type="ARBA" id="ARBA00022989"/>
    </source>
</evidence>
<accession>A0A2A3X0Z3</accession>
<evidence type="ECO:0000313" key="14">
    <source>
        <dbReference type="Proteomes" id="UP000234327"/>
    </source>
</evidence>
<keyword evidence="6 8" id="KW-1133">Transmembrane helix</keyword>
<feature type="transmembrane region" description="Helical" evidence="8">
    <location>
        <begin position="310"/>
        <end position="333"/>
    </location>
</feature>
<dbReference type="Proteomes" id="UP000234327">
    <property type="component" value="Unassembled WGS sequence"/>
</dbReference>
<comment type="similarity">
    <text evidence="2">Belongs to the binding-protein-dependent transport system permease family. FecCD subfamily.</text>
</comment>
<evidence type="ECO:0000313" key="12">
    <source>
        <dbReference type="Proteomes" id="UP000218377"/>
    </source>
</evidence>
<dbReference type="Proteomes" id="UP000234300">
    <property type="component" value="Unassembled WGS sequence"/>
</dbReference>
<evidence type="ECO:0000313" key="9">
    <source>
        <dbReference type="EMBL" id="PCC17382.1"/>
    </source>
</evidence>
<evidence type="ECO:0000313" key="10">
    <source>
        <dbReference type="EMBL" id="SMX81468.1"/>
    </source>
</evidence>
<dbReference type="FunFam" id="1.10.3470.10:FF:000001">
    <property type="entry name" value="Vitamin B12 ABC transporter permease BtuC"/>
    <property type="match status" value="1"/>
</dbReference>
<feature type="transmembrane region" description="Helical" evidence="8">
    <location>
        <begin position="14"/>
        <end position="33"/>
    </location>
</feature>
<dbReference type="GO" id="GO:0033214">
    <property type="term" value="P:siderophore-iron import into cell"/>
    <property type="evidence" value="ECO:0007669"/>
    <property type="project" value="TreeGrafter"/>
</dbReference>
<name>A0A2H1KG41_BREAU</name>
<dbReference type="SUPFAM" id="SSF81345">
    <property type="entry name" value="ABC transporter involved in vitamin B12 uptake, BtuC"/>
    <property type="match status" value="1"/>
</dbReference>
<dbReference type="Proteomes" id="UP000218377">
    <property type="component" value="Unassembled WGS sequence"/>
</dbReference>
<organism evidence="11 13">
    <name type="scientific">Brevibacterium aurantiacum</name>
    <dbReference type="NCBI Taxonomy" id="273384"/>
    <lineage>
        <taxon>Bacteria</taxon>
        <taxon>Bacillati</taxon>
        <taxon>Actinomycetota</taxon>
        <taxon>Actinomycetes</taxon>
        <taxon>Micrococcales</taxon>
        <taxon>Brevibacteriaceae</taxon>
        <taxon>Brevibacterium</taxon>
    </lineage>
</organism>
<feature type="transmembrane region" description="Helical" evidence="8">
    <location>
        <begin position="243"/>
        <end position="273"/>
    </location>
</feature>
<evidence type="ECO:0000313" key="13">
    <source>
        <dbReference type="Proteomes" id="UP000234300"/>
    </source>
</evidence>
<dbReference type="CDD" id="cd06550">
    <property type="entry name" value="TM_ABC_iron-siderophores_like"/>
    <property type="match status" value="1"/>
</dbReference>
<feature type="transmembrane region" description="Helical" evidence="8">
    <location>
        <begin position="153"/>
        <end position="174"/>
    </location>
</feature>
<protein>
    <submittedName>
        <fullName evidence="9">Iron ABC transporter permease</fullName>
    </submittedName>
    <submittedName>
        <fullName evidence="11">Iron complex transport system permease protein</fullName>
    </submittedName>
</protein>
<keyword evidence="7 8" id="KW-0472">Membrane</keyword>
<evidence type="ECO:0000256" key="3">
    <source>
        <dbReference type="ARBA" id="ARBA00022448"/>
    </source>
</evidence>
<dbReference type="InterPro" id="IPR000522">
    <property type="entry name" value="ABC_transptr_permease_BtuC"/>
</dbReference>
<evidence type="ECO:0000256" key="8">
    <source>
        <dbReference type="SAM" id="Phobius"/>
    </source>
</evidence>
<keyword evidence="3" id="KW-0813">Transport</keyword>
<feature type="transmembrane region" description="Helical" evidence="8">
    <location>
        <begin position="285"/>
        <end position="303"/>
    </location>
</feature>
<evidence type="ECO:0000256" key="5">
    <source>
        <dbReference type="ARBA" id="ARBA00022692"/>
    </source>
</evidence>
<dbReference type="Gene3D" id="1.10.3470.10">
    <property type="entry name" value="ABC transporter involved in vitamin B12 uptake, BtuC"/>
    <property type="match status" value="1"/>
</dbReference>
<dbReference type="InterPro" id="IPR037294">
    <property type="entry name" value="ABC_BtuC-like"/>
</dbReference>
<gene>
    <name evidence="10" type="ORF">BAURA63_01801</name>
    <name evidence="11" type="ORF">BAURA86_02784</name>
    <name evidence="9" type="ORF">CIK79_03165</name>
</gene>
<dbReference type="Pfam" id="PF01032">
    <property type="entry name" value="FecCD"/>
    <property type="match status" value="1"/>
</dbReference>
<evidence type="ECO:0000256" key="4">
    <source>
        <dbReference type="ARBA" id="ARBA00022475"/>
    </source>
</evidence>